<keyword evidence="7" id="KW-1185">Reference proteome</keyword>
<keyword evidence="1" id="KW-0805">Transcription regulation</keyword>
<gene>
    <name evidence="6" type="ORF">ACEZDJ_19065</name>
</gene>
<evidence type="ECO:0000259" key="5">
    <source>
        <dbReference type="PROSITE" id="PS50977"/>
    </source>
</evidence>
<evidence type="ECO:0000313" key="6">
    <source>
        <dbReference type="EMBL" id="MFC1403392.1"/>
    </source>
</evidence>
<dbReference type="Pfam" id="PF16859">
    <property type="entry name" value="TetR_C_11"/>
    <property type="match status" value="1"/>
</dbReference>
<feature type="DNA-binding region" description="H-T-H motif" evidence="4">
    <location>
        <begin position="39"/>
        <end position="58"/>
    </location>
</feature>
<proteinExistence type="predicted"/>
<dbReference type="InterPro" id="IPR036271">
    <property type="entry name" value="Tet_transcr_reg_TetR-rel_C_sf"/>
</dbReference>
<dbReference type="InterPro" id="IPR050109">
    <property type="entry name" value="HTH-type_TetR-like_transc_reg"/>
</dbReference>
<reference evidence="6 7" key="1">
    <citation type="submission" date="2024-09" db="EMBL/GenBank/DDBJ databases">
        <authorList>
            <person name="Lee S.D."/>
        </authorList>
    </citation>
    <scope>NUCLEOTIDE SEQUENCE [LARGE SCALE GENOMIC DNA]</scope>
    <source>
        <strain evidence="6 7">N1-5</strain>
    </source>
</reference>
<evidence type="ECO:0000256" key="2">
    <source>
        <dbReference type="ARBA" id="ARBA00023125"/>
    </source>
</evidence>
<keyword evidence="3" id="KW-0804">Transcription</keyword>
<evidence type="ECO:0000256" key="1">
    <source>
        <dbReference type="ARBA" id="ARBA00023015"/>
    </source>
</evidence>
<organism evidence="6 7">
    <name type="scientific">Streptacidiphilus cavernicola</name>
    <dbReference type="NCBI Taxonomy" id="3342716"/>
    <lineage>
        <taxon>Bacteria</taxon>
        <taxon>Bacillati</taxon>
        <taxon>Actinomycetota</taxon>
        <taxon>Actinomycetes</taxon>
        <taxon>Kitasatosporales</taxon>
        <taxon>Streptomycetaceae</taxon>
        <taxon>Streptacidiphilus</taxon>
    </lineage>
</organism>
<feature type="domain" description="HTH tetR-type" evidence="5">
    <location>
        <begin position="16"/>
        <end position="76"/>
    </location>
</feature>
<dbReference type="Gene3D" id="1.10.10.60">
    <property type="entry name" value="Homeodomain-like"/>
    <property type="match status" value="1"/>
</dbReference>
<sequence length="198" mass="21941">MTDERPPARRGRPPDLEARRRTLELATTVLKEGGYAGLTMDLLARRSGVSKKSLYRWWPNKAAVAAEALAAQAEVLPVDETGDSRAELLAIARNARRYATADELPLGFTAQLSIADQRALGRSYMEHVIRPRRLLSRDALDRVVARGDLPQDTDTDALLDLWSGFAVYRHNVRGVTITDHLVEQLVDMALSGSVPRLT</sequence>
<dbReference type="SUPFAM" id="SSF46689">
    <property type="entry name" value="Homeodomain-like"/>
    <property type="match status" value="1"/>
</dbReference>
<dbReference type="InterPro" id="IPR011075">
    <property type="entry name" value="TetR_C"/>
</dbReference>
<evidence type="ECO:0000256" key="4">
    <source>
        <dbReference type="PROSITE-ProRule" id="PRU00335"/>
    </source>
</evidence>
<dbReference type="EMBL" id="JBHEZZ010000010">
    <property type="protein sequence ID" value="MFC1403392.1"/>
    <property type="molecule type" value="Genomic_DNA"/>
</dbReference>
<dbReference type="PANTHER" id="PTHR30055">
    <property type="entry name" value="HTH-TYPE TRANSCRIPTIONAL REGULATOR RUTR"/>
    <property type="match status" value="1"/>
</dbReference>
<dbReference type="Pfam" id="PF00440">
    <property type="entry name" value="TetR_N"/>
    <property type="match status" value="1"/>
</dbReference>
<dbReference type="PROSITE" id="PS50977">
    <property type="entry name" value="HTH_TETR_2"/>
    <property type="match status" value="1"/>
</dbReference>
<dbReference type="Proteomes" id="UP001592528">
    <property type="component" value="Unassembled WGS sequence"/>
</dbReference>
<dbReference type="InterPro" id="IPR009057">
    <property type="entry name" value="Homeodomain-like_sf"/>
</dbReference>
<evidence type="ECO:0000313" key="7">
    <source>
        <dbReference type="Proteomes" id="UP001592528"/>
    </source>
</evidence>
<protein>
    <submittedName>
        <fullName evidence="6">TetR/AcrR family transcriptional regulator</fullName>
    </submittedName>
</protein>
<dbReference type="SUPFAM" id="SSF48498">
    <property type="entry name" value="Tetracyclin repressor-like, C-terminal domain"/>
    <property type="match status" value="1"/>
</dbReference>
<dbReference type="InterPro" id="IPR001647">
    <property type="entry name" value="HTH_TetR"/>
</dbReference>
<accession>A0ABV6UPK8</accession>
<dbReference type="PANTHER" id="PTHR30055:SF148">
    <property type="entry name" value="TETR-FAMILY TRANSCRIPTIONAL REGULATOR"/>
    <property type="match status" value="1"/>
</dbReference>
<dbReference type="RefSeq" id="WP_030254955.1">
    <property type="nucleotide sequence ID" value="NZ_JBHEZZ010000010.1"/>
</dbReference>
<name>A0ABV6UPK8_9ACTN</name>
<dbReference type="PRINTS" id="PR00455">
    <property type="entry name" value="HTHTETR"/>
</dbReference>
<comment type="caution">
    <text evidence="6">The sequence shown here is derived from an EMBL/GenBank/DDBJ whole genome shotgun (WGS) entry which is preliminary data.</text>
</comment>
<keyword evidence="2 4" id="KW-0238">DNA-binding</keyword>
<dbReference type="Gene3D" id="1.10.357.10">
    <property type="entry name" value="Tetracycline Repressor, domain 2"/>
    <property type="match status" value="1"/>
</dbReference>
<evidence type="ECO:0000256" key="3">
    <source>
        <dbReference type="ARBA" id="ARBA00023163"/>
    </source>
</evidence>